<accession>A0A4R6TUF9</accession>
<evidence type="ECO:0000256" key="4">
    <source>
        <dbReference type="ARBA" id="ARBA00022825"/>
    </source>
</evidence>
<feature type="compositionally biased region" description="Basic and acidic residues" evidence="5">
    <location>
        <begin position="143"/>
        <end position="158"/>
    </location>
</feature>
<dbReference type="SUPFAM" id="SSF82171">
    <property type="entry name" value="DPP6 N-terminal domain-like"/>
    <property type="match status" value="1"/>
</dbReference>
<keyword evidence="7" id="KW-0031">Aminopeptidase</keyword>
<comment type="similarity">
    <text evidence="1">Belongs to the peptidase S9C family.</text>
</comment>
<feature type="region of interest" description="Disordered" evidence="5">
    <location>
        <begin position="131"/>
        <end position="158"/>
    </location>
</feature>
<dbReference type="Pfam" id="PF07676">
    <property type="entry name" value="PD40"/>
    <property type="match status" value="2"/>
</dbReference>
<dbReference type="Proteomes" id="UP000295632">
    <property type="component" value="Unassembled WGS sequence"/>
</dbReference>
<protein>
    <submittedName>
        <fullName evidence="7">Dipeptidyl aminopeptidase/acylaminoacyl peptidase</fullName>
    </submittedName>
</protein>
<dbReference type="Gene3D" id="2.120.10.30">
    <property type="entry name" value="TolB, C-terminal domain"/>
    <property type="match status" value="2"/>
</dbReference>
<keyword evidence="8" id="KW-1185">Reference proteome</keyword>
<name>A0A4R6TUF9_9BACI</name>
<dbReference type="PANTHER" id="PTHR42776">
    <property type="entry name" value="SERINE PEPTIDASE S9 FAMILY MEMBER"/>
    <property type="match status" value="1"/>
</dbReference>
<keyword evidence="2" id="KW-0645">Protease</keyword>
<dbReference type="SUPFAM" id="SSF53474">
    <property type="entry name" value="alpha/beta-Hydrolases"/>
    <property type="match status" value="1"/>
</dbReference>
<evidence type="ECO:0000259" key="6">
    <source>
        <dbReference type="Pfam" id="PF00326"/>
    </source>
</evidence>
<dbReference type="Pfam" id="PF00326">
    <property type="entry name" value="Peptidase_S9"/>
    <property type="match status" value="1"/>
</dbReference>
<evidence type="ECO:0000313" key="8">
    <source>
        <dbReference type="Proteomes" id="UP000295632"/>
    </source>
</evidence>
<evidence type="ECO:0000313" key="7">
    <source>
        <dbReference type="EMBL" id="TDQ36776.1"/>
    </source>
</evidence>
<dbReference type="GO" id="GO:0004252">
    <property type="term" value="F:serine-type endopeptidase activity"/>
    <property type="evidence" value="ECO:0007669"/>
    <property type="project" value="TreeGrafter"/>
</dbReference>
<feature type="region of interest" description="Disordered" evidence="5">
    <location>
        <begin position="107"/>
        <end position="126"/>
    </location>
</feature>
<proteinExistence type="inferred from homology"/>
<feature type="domain" description="Peptidase S9 prolyl oligopeptidase catalytic" evidence="6">
    <location>
        <begin position="458"/>
        <end position="666"/>
    </location>
</feature>
<keyword evidence="3" id="KW-0378">Hydrolase</keyword>
<dbReference type="PANTHER" id="PTHR42776:SF27">
    <property type="entry name" value="DIPEPTIDYL PEPTIDASE FAMILY MEMBER 6"/>
    <property type="match status" value="1"/>
</dbReference>
<dbReference type="InterPro" id="IPR011042">
    <property type="entry name" value="6-blade_b-propeller_TolB-like"/>
</dbReference>
<dbReference type="FunFam" id="3.40.50.1820:FF:000028">
    <property type="entry name" value="S9 family peptidase"/>
    <property type="match status" value="1"/>
</dbReference>
<evidence type="ECO:0000256" key="2">
    <source>
        <dbReference type="ARBA" id="ARBA00022670"/>
    </source>
</evidence>
<dbReference type="RefSeq" id="WP_133581563.1">
    <property type="nucleotide sequence ID" value="NZ_SNYJ01000016.1"/>
</dbReference>
<reference evidence="7 8" key="1">
    <citation type="submission" date="2019-03" db="EMBL/GenBank/DDBJ databases">
        <title>Genomic Encyclopedia of Type Strains, Phase IV (KMG-IV): sequencing the most valuable type-strain genomes for metagenomic binning, comparative biology and taxonomic classification.</title>
        <authorList>
            <person name="Goeker M."/>
        </authorList>
    </citation>
    <scope>NUCLEOTIDE SEQUENCE [LARGE SCALE GENOMIC DNA]</scope>
    <source>
        <strain evidence="7 8">DSM 28697</strain>
    </source>
</reference>
<evidence type="ECO:0000256" key="1">
    <source>
        <dbReference type="ARBA" id="ARBA00010040"/>
    </source>
</evidence>
<sequence length="666" mass="75347">MNEKRGVTAKDLYTLRSVADPSLAPGGEEAVYVLTTMNEERGEYEAHLYHLKLEGEEAPVSTQWTYGEAKNTYPRWSPDGQQLVFLSDRNGSNQLYVLHRSGGEARQLTDEKQSVSRPIWSPDGTKIAFSMTKSSSEEEKEDEQNKKDEKEHPKPHVVDKMKYKSDGQGLLKEEFAHVYVIDVENGNVEAITEGPYHLLATDWSPDSKQLVVIGTRQENTDEVFTNDVYVVDVASKQWKQYTNEEGQFSGAVFSPDGGSLAMFGTNYAYKNASLPRLFLLRLADGEKTYLTQDLDQPLMDLAIGDFHQHVSAPGIHWQKDSRRLFVPVSEHGNSSIYTVSIDGAWERVLRGEHHIYGLSYDAESQQALLAVSTPTHPGDVYLWDASQEQSTLTSCTEVNEEAVKQLQFSTPESFWFKTSDQLDVQGWIIPPVGYKEGTSYPLIVEVHGGPHAMYANTYFHEFQVLASKGYGILYCNPRGSHGYGQDFVDAVRGDYGGGDYRDVMELVDDALATYNWIDKTRIGLTGGSYGGFMTNWAIGHTDRFKAAVTQRSISNWVSFYGVSDIGYYFTEWQIKSDLDDVETLWNHSPLKYVDQMQTPLLIMHGENDDRCPIEQAEQLYIALKRKGRTTTFIRFPKATHNLSRTGHPHLRIARLDAIGEWFDEYL</sequence>
<dbReference type="Gene3D" id="3.40.50.1820">
    <property type="entry name" value="alpha/beta hydrolase"/>
    <property type="match status" value="1"/>
</dbReference>
<dbReference type="EMBL" id="SNYJ01000016">
    <property type="protein sequence ID" value="TDQ36776.1"/>
    <property type="molecule type" value="Genomic_DNA"/>
</dbReference>
<comment type="caution">
    <text evidence="7">The sequence shown here is derived from an EMBL/GenBank/DDBJ whole genome shotgun (WGS) entry which is preliminary data.</text>
</comment>
<dbReference type="InterPro" id="IPR029058">
    <property type="entry name" value="AB_hydrolase_fold"/>
</dbReference>
<dbReference type="InterPro" id="IPR011659">
    <property type="entry name" value="WD40"/>
</dbReference>
<dbReference type="GO" id="GO:0006508">
    <property type="term" value="P:proteolysis"/>
    <property type="evidence" value="ECO:0007669"/>
    <property type="project" value="UniProtKB-KW"/>
</dbReference>
<evidence type="ECO:0000256" key="5">
    <source>
        <dbReference type="SAM" id="MobiDB-lite"/>
    </source>
</evidence>
<organism evidence="7 8">
    <name type="scientific">Aureibacillus halotolerans</name>
    <dbReference type="NCBI Taxonomy" id="1508390"/>
    <lineage>
        <taxon>Bacteria</taxon>
        <taxon>Bacillati</taxon>
        <taxon>Bacillota</taxon>
        <taxon>Bacilli</taxon>
        <taxon>Bacillales</taxon>
        <taxon>Bacillaceae</taxon>
        <taxon>Aureibacillus</taxon>
    </lineage>
</organism>
<evidence type="ECO:0000256" key="3">
    <source>
        <dbReference type="ARBA" id="ARBA00022801"/>
    </source>
</evidence>
<dbReference type="AlphaFoldDB" id="A0A4R6TUF9"/>
<dbReference type="InterPro" id="IPR001375">
    <property type="entry name" value="Peptidase_S9_cat"/>
</dbReference>
<keyword evidence="4" id="KW-0720">Serine protease</keyword>
<gene>
    <name evidence="7" type="ORF">EV213_11675</name>
</gene>
<dbReference type="GO" id="GO:0004177">
    <property type="term" value="F:aminopeptidase activity"/>
    <property type="evidence" value="ECO:0007669"/>
    <property type="project" value="UniProtKB-KW"/>
</dbReference>
<dbReference type="OrthoDB" id="108903at2"/>